<dbReference type="PANTHER" id="PTHR23131">
    <property type="entry name" value="ENDORIBONUCLEASE LACTB2"/>
    <property type="match status" value="1"/>
</dbReference>
<evidence type="ECO:0000313" key="3">
    <source>
        <dbReference type="Proteomes" id="UP000434580"/>
    </source>
</evidence>
<evidence type="ECO:0000313" key="2">
    <source>
        <dbReference type="EMBL" id="CAA0100166.1"/>
    </source>
</evidence>
<dbReference type="EMBL" id="CACSII010000008">
    <property type="protein sequence ID" value="CAA0100166.1"/>
    <property type="molecule type" value="Genomic_DNA"/>
</dbReference>
<dbReference type="Gene3D" id="3.60.15.10">
    <property type="entry name" value="Ribonuclease Z/Hydroxyacylglutathione hydrolase-like"/>
    <property type="match status" value="1"/>
</dbReference>
<evidence type="ECO:0000259" key="1">
    <source>
        <dbReference type="SMART" id="SM00849"/>
    </source>
</evidence>
<organism evidence="2 3">
    <name type="scientific">BD1-7 clade bacterium</name>
    <dbReference type="NCBI Taxonomy" id="2029982"/>
    <lineage>
        <taxon>Bacteria</taxon>
        <taxon>Pseudomonadati</taxon>
        <taxon>Pseudomonadota</taxon>
        <taxon>Gammaproteobacteria</taxon>
        <taxon>Cellvibrionales</taxon>
        <taxon>Spongiibacteraceae</taxon>
        <taxon>BD1-7 clade</taxon>
    </lineage>
</organism>
<proteinExistence type="predicted"/>
<keyword evidence="2" id="KW-0378">Hydrolase</keyword>
<dbReference type="SMART" id="SM00849">
    <property type="entry name" value="Lactamase_B"/>
    <property type="match status" value="1"/>
</dbReference>
<gene>
    <name evidence="2" type="primary">baeB</name>
    <name evidence="2" type="ORF">DPBNPPHM_03760</name>
</gene>
<dbReference type="Pfam" id="PF00753">
    <property type="entry name" value="Lactamase_B"/>
    <property type="match status" value="1"/>
</dbReference>
<dbReference type="InterPro" id="IPR036866">
    <property type="entry name" value="RibonucZ/Hydroxyglut_hydro"/>
</dbReference>
<dbReference type="InterPro" id="IPR050662">
    <property type="entry name" value="Sec-metab_biosynth-thioest"/>
</dbReference>
<sequence length="287" mass="31906">MNHSMLYDANFEDGPVQLGRYLSRITAPNPSPMTGGGTNTYLIGRRDKYIIVDPGPSIDSHIEAILRAVGGADNIGLILLTHMHADHSPAAVPLAELSGAPIYGRSPANDDYQDNSCQLAEELLHDQRIVFDGLSVRAIHTPGHVNNHVCFLLEDEGILMTGDHIMQGSTVVIIPPHGDMKDYIDSLRLLKNYPLTGLAPGHGELISAPKKEIQGIIEHRLRRENKVVDRIERLGEPVSLEQLTLTVYDDVDESLHPIAQLSLQAHLLKLEREQRVLHRNKLWHWLG</sequence>
<dbReference type="Pfam" id="PF17778">
    <property type="entry name" value="WHD_BLACT"/>
    <property type="match status" value="1"/>
</dbReference>
<dbReference type="SUPFAM" id="SSF56281">
    <property type="entry name" value="Metallo-hydrolase/oxidoreductase"/>
    <property type="match status" value="1"/>
</dbReference>
<feature type="domain" description="Metallo-beta-lactamase" evidence="1">
    <location>
        <begin position="37"/>
        <end position="202"/>
    </location>
</feature>
<dbReference type="Proteomes" id="UP000434580">
    <property type="component" value="Unassembled WGS sequence"/>
</dbReference>
<protein>
    <submittedName>
        <fullName evidence="2">Putative polyketide biosynthesis zinc-dependent hydrolase BaeB</fullName>
        <ecNumber evidence="2">3.-.-.-</ecNumber>
    </submittedName>
</protein>
<dbReference type="Gene3D" id="1.10.10.10">
    <property type="entry name" value="Winged helix-like DNA-binding domain superfamily/Winged helix DNA-binding domain"/>
    <property type="match status" value="1"/>
</dbReference>
<dbReference type="GO" id="GO:0016787">
    <property type="term" value="F:hydrolase activity"/>
    <property type="evidence" value="ECO:0007669"/>
    <property type="project" value="UniProtKB-KW"/>
</dbReference>
<name>A0A5S9P8Z0_9GAMM</name>
<dbReference type="CDD" id="cd16278">
    <property type="entry name" value="metallo-hydrolase-like_MBL-fold"/>
    <property type="match status" value="1"/>
</dbReference>
<dbReference type="InterPro" id="IPR041516">
    <property type="entry name" value="LACTB2_WH"/>
</dbReference>
<dbReference type="AlphaFoldDB" id="A0A5S9P8Z0"/>
<reference evidence="2 3" key="1">
    <citation type="submission" date="2019-11" db="EMBL/GenBank/DDBJ databases">
        <authorList>
            <person name="Holert J."/>
        </authorList>
    </citation>
    <scope>NUCLEOTIDE SEQUENCE [LARGE SCALE GENOMIC DNA]</scope>
    <source>
        <strain evidence="2">BC5_2</strain>
    </source>
</reference>
<dbReference type="InterPro" id="IPR001279">
    <property type="entry name" value="Metallo-B-lactamas"/>
</dbReference>
<dbReference type="PANTHER" id="PTHR23131:SF0">
    <property type="entry name" value="ENDORIBONUCLEASE LACTB2"/>
    <property type="match status" value="1"/>
</dbReference>
<accession>A0A5S9P8Z0</accession>
<dbReference type="EC" id="3.-.-.-" evidence="2"/>
<dbReference type="InterPro" id="IPR036388">
    <property type="entry name" value="WH-like_DNA-bd_sf"/>
</dbReference>